<evidence type="ECO:0000313" key="5">
    <source>
        <dbReference type="EMBL" id="AOZ05717.1"/>
    </source>
</evidence>
<dbReference type="PROSITE" id="PS50043">
    <property type="entry name" value="HTH_LUXR_2"/>
    <property type="match status" value="1"/>
</dbReference>
<dbReference type="SMART" id="SM00421">
    <property type="entry name" value="HTH_LUXR"/>
    <property type="match status" value="1"/>
</dbReference>
<sequence>MANPSPPRLAAAPPGTLTARERQVLRWLARGKTDRDIASVLGISTRTVQKHLQHVYVKLGVETRTAAVVRGMGWLPADDAADAGCACQASENAL</sequence>
<keyword evidence="2" id="KW-0238">DNA-binding</keyword>
<evidence type="ECO:0000256" key="3">
    <source>
        <dbReference type="ARBA" id="ARBA00023163"/>
    </source>
</evidence>
<keyword evidence="3" id="KW-0804">Transcription</keyword>
<gene>
    <name evidence="5" type="ORF">BKK80_07775</name>
</gene>
<keyword evidence="6" id="KW-1185">Reference proteome</keyword>
<dbReference type="CDD" id="cd06170">
    <property type="entry name" value="LuxR_C_like"/>
    <property type="match status" value="1"/>
</dbReference>
<dbReference type="SUPFAM" id="SSF46894">
    <property type="entry name" value="C-terminal effector domain of the bipartite response regulators"/>
    <property type="match status" value="1"/>
</dbReference>
<dbReference type="Gene3D" id="1.10.10.10">
    <property type="entry name" value="Winged helix-like DNA-binding domain superfamily/Winged helix DNA-binding domain"/>
    <property type="match status" value="1"/>
</dbReference>
<dbReference type="EMBL" id="CP017754">
    <property type="protein sequence ID" value="AOZ05717.1"/>
    <property type="molecule type" value="Genomic_DNA"/>
</dbReference>
<proteinExistence type="predicted"/>
<organism evidence="5 6">
    <name type="scientific">Cupriavidus malaysiensis</name>
    <dbReference type="NCBI Taxonomy" id="367825"/>
    <lineage>
        <taxon>Bacteria</taxon>
        <taxon>Pseudomonadati</taxon>
        <taxon>Pseudomonadota</taxon>
        <taxon>Betaproteobacteria</taxon>
        <taxon>Burkholderiales</taxon>
        <taxon>Burkholderiaceae</taxon>
        <taxon>Cupriavidus</taxon>
    </lineage>
</organism>
<keyword evidence="1" id="KW-0805">Transcription regulation</keyword>
<dbReference type="Pfam" id="PF00196">
    <property type="entry name" value="GerE"/>
    <property type="match status" value="1"/>
</dbReference>
<evidence type="ECO:0000256" key="1">
    <source>
        <dbReference type="ARBA" id="ARBA00023015"/>
    </source>
</evidence>
<protein>
    <recommendedName>
        <fullName evidence="4">HTH luxR-type domain-containing protein</fullName>
    </recommendedName>
</protein>
<dbReference type="PANTHER" id="PTHR44688">
    <property type="entry name" value="DNA-BINDING TRANSCRIPTIONAL ACTIVATOR DEVR_DOSR"/>
    <property type="match status" value="1"/>
</dbReference>
<dbReference type="InterPro" id="IPR016032">
    <property type="entry name" value="Sig_transdc_resp-reg_C-effctor"/>
</dbReference>
<dbReference type="Proteomes" id="UP000177515">
    <property type="component" value="Chromosome 1"/>
</dbReference>
<evidence type="ECO:0000259" key="4">
    <source>
        <dbReference type="PROSITE" id="PS50043"/>
    </source>
</evidence>
<reference evidence="5 6" key="1">
    <citation type="submission" date="2016-10" db="EMBL/GenBank/DDBJ databases">
        <title>Complete genome sequences of three Cupriavidus strains isolated from various Malaysian environments.</title>
        <authorList>
            <person name="Abdullah A.A.-A."/>
            <person name="Shafie N.A.H."/>
            <person name="Lau N.S."/>
        </authorList>
    </citation>
    <scope>NUCLEOTIDE SEQUENCE [LARGE SCALE GENOMIC DNA]</scope>
    <source>
        <strain evidence="5 6">USMAA1020</strain>
    </source>
</reference>
<dbReference type="InterPro" id="IPR000792">
    <property type="entry name" value="Tscrpt_reg_LuxR_C"/>
</dbReference>
<evidence type="ECO:0000313" key="6">
    <source>
        <dbReference type="Proteomes" id="UP000177515"/>
    </source>
</evidence>
<dbReference type="PRINTS" id="PR00038">
    <property type="entry name" value="HTHLUXR"/>
</dbReference>
<dbReference type="RefSeq" id="WP_071012058.1">
    <property type="nucleotide sequence ID" value="NZ_CP017754.1"/>
</dbReference>
<feature type="domain" description="HTH luxR-type" evidence="4">
    <location>
        <begin position="10"/>
        <end position="75"/>
    </location>
</feature>
<dbReference type="PANTHER" id="PTHR44688:SF16">
    <property type="entry name" value="DNA-BINDING TRANSCRIPTIONAL ACTIVATOR DEVR_DOSR"/>
    <property type="match status" value="1"/>
</dbReference>
<accession>A0ABM6F3D5</accession>
<dbReference type="InterPro" id="IPR036388">
    <property type="entry name" value="WH-like_DNA-bd_sf"/>
</dbReference>
<evidence type="ECO:0000256" key="2">
    <source>
        <dbReference type="ARBA" id="ARBA00023125"/>
    </source>
</evidence>
<name>A0ABM6F3D5_9BURK</name>